<dbReference type="Pfam" id="PF02538">
    <property type="entry name" value="Hydantoinase_B"/>
    <property type="match status" value="1"/>
</dbReference>
<dbReference type="InterPro" id="IPR003692">
    <property type="entry name" value="Hydantoinase_B"/>
</dbReference>
<dbReference type="GO" id="GO:0017168">
    <property type="term" value="F:5-oxoprolinase (ATP-hydrolyzing) activity"/>
    <property type="evidence" value="ECO:0007669"/>
    <property type="project" value="TreeGrafter"/>
</dbReference>
<dbReference type="KEGG" id="grc:GI584_19845"/>
<dbReference type="PANTHER" id="PTHR11365:SF23">
    <property type="entry name" value="HYPOTHETICAL 5-OXOPROLINASE (EUROFUNG)-RELATED"/>
    <property type="match status" value="1"/>
</dbReference>
<proteinExistence type="predicted"/>
<dbReference type="AlphaFoldDB" id="A0A5Q2TMI4"/>
<dbReference type="GO" id="GO:0005829">
    <property type="term" value="C:cytosol"/>
    <property type="evidence" value="ECO:0007669"/>
    <property type="project" value="TreeGrafter"/>
</dbReference>
<dbReference type="Proteomes" id="UP000339690">
    <property type="component" value="Chromosome"/>
</dbReference>
<organism evidence="2 3">
    <name type="scientific">Gracilibacillus salitolerans</name>
    <dbReference type="NCBI Taxonomy" id="2663022"/>
    <lineage>
        <taxon>Bacteria</taxon>
        <taxon>Bacillati</taxon>
        <taxon>Bacillota</taxon>
        <taxon>Bacilli</taxon>
        <taxon>Bacillales</taxon>
        <taxon>Bacillaceae</taxon>
        <taxon>Gracilibacillus</taxon>
    </lineage>
</organism>
<feature type="domain" description="Hydantoinase B/oxoprolinase" evidence="1">
    <location>
        <begin position="4"/>
        <end position="530"/>
    </location>
</feature>
<protein>
    <submittedName>
        <fullName evidence="2">Hydantoinase B/oxoprolinase family protein</fullName>
    </submittedName>
</protein>
<gene>
    <name evidence="2" type="ORF">GI584_19845</name>
</gene>
<accession>A0A5Q2TMI4</accession>
<keyword evidence="3" id="KW-1185">Reference proteome</keyword>
<evidence type="ECO:0000313" key="2">
    <source>
        <dbReference type="EMBL" id="QGH36159.1"/>
    </source>
</evidence>
<evidence type="ECO:0000313" key="3">
    <source>
        <dbReference type="Proteomes" id="UP000339690"/>
    </source>
</evidence>
<name>A0A5Q2TMI4_9BACI</name>
<reference evidence="2 3" key="1">
    <citation type="submission" date="2019-11" db="EMBL/GenBank/DDBJ databases">
        <title>Gracilibacillus salitolerans sp. nov., a moderate halophile isolated from a saline soil in northwest China.</title>
        <authorList>
            <person name="Gan L."/>
        </authorList>
    </citation>
    <scope>NUCLEOTIDE SEQUENCE [LARGE SCALE GENOMIC DNA]</scope>
    <source>
        <strain evidence="2 3">SCU50</strain>
    </source>
</reference>
<dbReference type="RefSeq" id="WP_153792334.1">
    <property type="nucleotide sequence ID" value="NZ_CP045915.1"/>
</dbReference>
<evidence type="ECO:0000259" key="1">
    <source>
        <dbReference type="Pfam" id="PF02538"/>
    </source>
</evidence>
<dbReference type="GO" id="GO:0006749">
    <property type="term" value="P:glutathione metabolic process"/>
    <property type="evidence" value="ECO:0007669"/>
    <property type="project" value="TreeGrafter"/>
</dbReference>
<dbReference type="InterPro" id="IPR045079">
    <property type="entry name" value="Oxoprolinase-like"/>
</dbReference>
<sequence>MRTDPANLEIMRSYFHAIASSMGHVIERTSYTTFVKESADFATALASPEGDFYVYPRSVGVTIFLGLSLKKTLESCGPLEKGDIVITNDPYTTNGLASHLPDVHIIKPIFAGDTLISYAWSFVHCSDVGGLVPASISPTASDIHQEGLRIPPVKIYRKGTLNTDIKLMLDANSRVPHLNYGDINAMVAAVNTAENRLMNMVDKFGVQNMEFAIQDLLDQSETRTRKVIEQIPDGTYSFHDYLDDDMLTEHPIRLAVDLTIDGNSIDIDLSRCDPQVKSAFNLVTNGSRHSFLLQGLINFIISEDPHIPVNGGILNPVTIHIPKGTIVNPEYPASVGVRHSITMRMYSTVLGALAKAIPDKIPAAGAGQAAIVVLSTQEEASGARNVAVVEPLGGGGGGHHDFDGIDGIDHSSGFLKNTPIESLEQHIDTLVHRYELIPNTAGSGQSRGGHAIQLDFEIRRPDSIVTARGMERLKFQPWGLFGGEAGSLGGVVLNPDTPNEKQLAKINVLTPKVGDVVSIRTASGGGWGLPQKRDPELVLREVEMGLISVEKAQRNYGVILETDGSSNTLIINQEKTAQLRDQFLQKRTNEIDLGSNREQFEQHWPEVVMDQLIEKLHTLPPNERWHQKVAIQNYLKDKLQDQPVTLKDLEEAWNHI</sequence>
<dbReference type="PANTHER" id="PTHR11365">
    <property type="entry name" value="5-OXOPROLINASE RELATED"/>
    <property type="match status" value="1"/>
</dbReference>
<dbReference type="EMBL" id="CP045915">
    <property type="protein sequence ID" value="QGH36159.1"/>
    <property type="molecule type" value="Genomic_DNA"/>
</dbReference>